<proteinExistence type="predicted"/>
<keyword evidence="2" id="KW-1185">Reference proteome</keyword>
<reference evidence="1 2" key="1">
    <citation type="submission" date="2023-07" db="EMBL/GenBank/DDBJ databases">
        <title>Sorghum-associated microbial communities from plants grown in Nebraska, USA.</title>
        <authorList>
            <person name="Schachtman D."/>
        </authorList>
    </citation>
    <scope>NUCLEOTIDE SEQUENCE [LARGE SCALE GENOMIC DNA]</scope>
    <source>
        <strain evidence="1 2">596</strain>
    </source>
</reference>
<sequence>MTSTAFTKGRQRVDDLDGVLQFLEISHPSFSAPVYIVSDTRDWVSNGQTYTGFPFRFALPTDSSEEAPQARIEIDNTGRDLMGELERLPSGAALNAVVKIASRATPDIIEWSWSVPIVSISADAAVISGTLSQDWLLRQQAVRLRHDPKTSPGIF</sequence>
<protein>
    <recommendedName>
        <fullName evidence="3">DUF1833 domain-containing protein</fullName>
    </recommendedName>
</protein>
<dbReference type="RefSeq" id="WP_310011341.1">
    <property type="nucleotide sequence ID" value="NZ_JAVDSJ010000005.1"/>
</dbReference>
<comment type="caution">
    <text evidence="1">The sequence shown here is derived from an EMBL/GenBank/DDBJ whole genome shotgun (WGS) entry which is preliminary data.</text>
</comment>
<evidence type="ECO:0000313" key="1">
    <source>
        <dbReference type="EMBL" id="MDR6585522.1"/>
    </source>
</evidence>
<evidence type="ECO:0000313" key="2">
    <source>
        <dbReference type="Proteomes" id="UP001260715"/>
    </source>
</evidence>
<dbReference type="Pfam" id="PF08875">
    <property type="entry name" value="DUF1833"/>
    <property type="match status" value="1"/>
</dbReference>
<dbReference type="EMBL" id="JAVDSJ010000005">
    <property type="protein sequence ID" value="MDR6585522.1"/>
    <property type="molecule type" value="Genomic_DNA"/>
</dbReference>
<gene>
    <name evidence="1" type="ORF">J2W50_003740</name>
</gene>
<accession>A0ABU1PHV3</accession>
<dbReference type="Proteomes" id="UP001260715">
    <property type="component" value="Unassembled WGS sequence"/>
</dbReference>
<dbReference type="InterPro" id="IPR014974">
    <property type="entry name" value="DUF1833"/>
</dbReference>
<name>A0ABU1PHV3_9BURK</name>
<evidence type="ECO:0008006" key="3">
    <source>
        <dbReference type="Google" id="ProtNLM"/>
    </source>
</evidence>
<organism evidence="1 2">
    <name type="scientific">Herbaspirillum frisingense</name>
    <dbReference type="NCBI Taxonomy" id="92645"/>
    <lineage>
        <taxon>Bacteria</taxon>
        <taxon>Pseudomonadati</taxon>
        <taxon>Pseudomonadota</taxon>
        <taxon>Betaproteobacteria</taxon>
        <taxon>Burkholderiales</taxon>
        <taxon>Oxalobacteraceae</taxon>
        <taxon>Herbaspirillum</taxon>
    </lineage>
</organism>